<reference evidence="3" key="1">
    <citation type="submission" date="2022-09" db="EMBL/GenBank/DDBJ databases">
        <title>Comparative genomics and taxonomic characterization of three novel marine species of genus Reichenbachiella exhibiting antioxidant and polysaccharide degradation activities.</title>
        <authorList>
            <person name="Muhammad N."/>
            <person name="Lee Y.-J."/>
            <person name="Ko J."/>
            <person name="Kim S.-G."/>
        </authorList>
    </citation>
    <scope>NUCLEOTIDE SEQUENCE</scope>
    <source>
        <strain evidence="3">BKB1-1</strain>
    </source>
</reference>
<feature type="domain" description="Gingipain" evidence="2">
    <location>
        <begin position="383"/>
        <end position="751"/>
    </location>
</feature>
<evidence type="ECO:0000313" key="4">
    <source>
        <dbReference type="Proteomes" id="UP001065174"/>
    </source>
</evidence>
<organism evidence="3 4">
    <name type="scientific">Reichenbachiella agarivorans</name>
    <dbReference type="NCBI Taxonomy" id="2979464"/>
    <lineage>
        <taxon>Bacteria</taxon>
        <taxon>Pseudomonadati</taxon>
        <taxon>Bacteroidota</taxon>
        <taxon>Cytophagia</taxon>
        <taxon>Cytophagales</taxon>
        <taxon>Reichenbachiellaceae</taxon>
        <taxon>Reichenbachiella</taxon>
    </lineage>
</organism>
<dbReference type="InterPro" id="IPR001769">
    <property type="entry name" value="Gingipain"/>
</dbReference>
<dbReference type="NCBIfam" id="NF033707">
    <property type="entry name" value="T9SS_sortase"/>
    <property type="match status" value="1"/>
</dbReference>
<dbReference type="Gene3D" id="3.40.50.1460">
    <property type="match status" value="1"/>
</dbReference>
<dbReference type="Gene3D" id="2.60.40.4070">
    <property type="match status" value="1"/>
</dbReference>
<keyword evidence="4" id="KW-1185">Reference proteome</keyword>
<sequence>MSIHCLYGQSSNSVLSTGTWYKIAVLEDGVYRVDASLLDKAGIDRKKVDVSKIAIYGNAFNGMLPQPNEADRPDDLIENAIMAVGLEDGVFDKSDYLLFYGRSADHLSFESASGDFLYEKNLYSDTAFYFLTVKEEPAIRMSSQQVGEITGVAQSTYTRFSAHEIDRTNLINSGRYWYGESFLSSSKSLILNFDAGGLVDGSAIKVYASAAVYKATVNSSFDFSINGDSVGSLSMLPYSGDKYDEQAVIDASVFQSTLSDATRLELKIDFVIGSNSGTGYLDYAHVMSVHDLNLAHRALSFYGTTAEVLQIKASDNTAQVWDVTDPTQVMVQQVQLSGDVLKFQSQRDAQHFYAFEESQIKKPIAKAKIANQNLHGMAAAEVIYITHRLFLQEAQRLADFRTTHDGLTTAVVTVDQIYNEYASGRQDITAIRDFIKMQYDTYGTLRYVTLVGDCSYDYKDRTFIKTNYVPVYEARNSIDPIESYSSEDYYGFLEDDEGEWVESAGGDHTLEIGVGRIPVRNVSDLSEYVSKVIRYESSQLTYGNWRNKVVFIADDGDANIHQRDADRLTTFLDTTNSELNVRKVFIDSYPQIGVPGSIDQRSPQAKAAFAEAISNGSLIVNYTGHGNEDKLSDESILDVDMIQELSNRHLMPFFVTATCQFGNYDNPSKVSGGEQILGHAQGGAIAMLTSTRAVVSNTNYTMNRAFYESLVVKEDGRYRRLGDLMRDTKNNSLAGPRNRNYALLGDASMRLAFAGAAVELTHINGQPLDQLDSLGALGSYQLAGQVMSGGVLDASFDGTVVVTIFDKPTQFKTLGDQSSASIYDERDVVLFQGEASVRAGVFSIETIIPKNINYSFGKGKISFYAMNTNKTWDAHGAFDEVVIGGSVKGVKDDTDPPSMELYMGDVNFVNGSKVASNTVFMAKLTDESGINTSKLGFGNDLVMYLDDSTGIKMNNYYTAALDTYQEGWVIYPMYNLAKGEHRLKMVAFDTYNNPVERSIEFYVSDKNEIKISDLMNYPNPFLDQTTFKFSQDRLGEELDISISITNLQGQTILKTDYYLDDAPLVVSDITWDGQDANGNKVKKGIYIYQIFIQSRVDGAKAQAYQKLLVLE</sequence>
<gene>
    <name evidence="3" type="primary">porU</name>
    <name evidence="3" type="ORF">N6H18_04715</name>
</gene>
<dbReference type="Gene3D" id="3.40.50.10390">
    <property type="entry name" value="Gingipain r, domain 1"/>
    <property type="match status" value="1"/>
</dbReference>
<evidence type="ECO:0000256" key="1">
    <source>
        <dbReference type="ARBA" id="ARBA00022729"/>
    </source>
</evidence>
<dbReference type="Pfam" id="PF01364">
    <property type="entry name" value="Peptidase_C25"/>
    <property type="match status" value="1"/>
</dbReference>
<dbReference type="InterPro" id="IPR029031">
    <property type="entry name" value="Gingipain_N_sf"/>
</dbReference>
<dbReference type="EMBL" id="CP106679">
    <property type="protein sequence ID" value="UXP33250.1"/>
    <property type="molecule type" value="Genomic_DNA"/>
</dbReference>
<accession>A0ABY6CTC9</accession>
<name>A0ABY6CTC9_9BACT</name>
<keyword evidence="1" id="KW-0732">Signal</keyword>
<dbReference type="RefSeq" id="WP_262310679.1">
    <property type="nucleotide sequence ID" value="NZ_CP106679.1"/>
</dbReference>
<dbReference type="Proteomes" id="UP001065174">
    <property type="component" value="Chromosome"/>
</dbReference>
<evidence type="ECO:0000259" key="2">
    <source>
        <dbReference type="Pfam" id="PF01364"/>
    </source>
</evidence>
<dbReference type="InterPro" id="IPR029030">
    <property type="entry name" value="Caspase-like_dom_sf"/>
</dbReference>
<dbReference type="CDD" id="cd02258">
    <property type="entry name" value="Peptidase_C25_N"/>
    <property type="match status" value="1"/>
</dbReference>
<evidence type="ECO:0000313" key="3">
    <source>
        <dbReference type="EMBL" id="UXP33250.1"/>
    </source>
</evidence>
<protein>
    <submittedName>
        <fullName evidence="3">Type IX secretion system sortase PorU</fullName>
    </submittedName>
</protein>
<dbReference type="SUPFAM" id="SSF52129">
    <property type="entry name" value="Caspase-like"/>
    <property type="match status" value="1"/>
</dbReference>
<proteinExistence type="predicted"/>